<dbReference type="GO" id="GO:0005737">
    <property type="term" value="C:cytoplasm"/>
    <property type="evidence" value="ECO:0007669"/>
    <property type="project" value="TreeGrafter"/>
</dbReference>
<accession>A0A921ZCB7</accession>
<feature type="domain" description="Lipocalin/cytosolic fatty-acid binding" evidence="1">
    <location>
        <begin position="1306"/>
        <end position="1434"/>
    </location>
</feature>
<comment type="caution">
    <text evidence="3">The sequence shown here is derived from an EMBL/GenBank/DDBJ whole genome shotgun (WGS) entry which is preliminary data.</text>
</comment>
<evidence type="ECO:0000259" key="1">
    <source>
        <dbReference type="Pfam" id="PF00061"/>
    </source>
</evidence>
<evidence type="ECO:0000313" key="3">
    <source>
        <dbReference type="EMBL" id="KAG6455296.1"/>
    </source>
</evidence>
<feature type="domain" description="Lipocalin/cytosolic fatty-acid binding" evidence="2">
    <location>
        <begin position="408"/>
        <end position="533"/>
    </location>
</feature>
<dbReference type="PROSITE" id="PS00213">
    <property type="entry name" value="LIPOCALIN"/>
    <property type="match status" value="5"/>
</dbReference>
<sequence>MELNNAYYVAADHSDSACFYYPPPVQNQAVIFRGQCDQNIPVVQNFDAGRYMGLWHDTESYPTRFQGGSCSNARYSLSNRGVEVFNTQVINQTLDTINGLAVLASTDGSAKLRVTFPVAGTSQTITTDYWVLATDYDSYALVYSCMPLPNNRRQVTSWKLSRRKVLSATAATIINNVLNSIDVLDQRYYQAMDQSPKGCFYIPEPQEGVPVVFPGQCDQTIPTVVNFNFNQFAGTWNEIESYPKEQQQGHCISHDFTVGGVNTFNVRSTNVYDQFQGLSQGTASQPTGQPSGRLTMSIRVNGSDISFPYWVIATDYSNYALIYSCINLSEDFRGIWSWKLSRGRSLTQTQRDIMNIAMSNIEVLDNRYFESIDHTDEACFFLPELAPGEPIILPGQCDRNIRAVQNFNATRYLGRWRLIEGYPSDSQRGTCQEANYELGPTGRVIVFNTEVQNQILRTITGEATASADGSGKLSVTFPHTSVPFEYWILDTDYDDYALVYGCVDVSNTRRRIWSWKLSRTNSLSENATAAINKVVRSVQVLNNRYYERINRSNAGCFYYPEPSNNRVVFRGQCEDIPVVQNFMADRYTGLWHEIESYPAPFQNGNCNNAYYTLVGGTVDVFNTQVINQTLDTIRGTAVLATTDGSAKLLVRFPIAGTNQTSLAEYWVLGTDYTSYSIVYSCRNINNEERQVTSWKLSRTKQLSVLASTAINAVVNSVDVLDQRYYQVTDQSRNGCFYFPEPQPGVQVVFPGQCDPNIPVVQNFNMNQFQGTWHEIEAYPKDDQPGQCINHQFTADTNNRLSLISNNVLNLTLGVSNGSVSFASNDRSARLTITITSNGTTVEIPYWIVSTDYTNYAVAYSCVNLNADFRGVWSWKLSRTKQLSPAANTAINNAIANIDVLQNRYYERIDQSDNACFYLPDLGPGEPVEFVGQCDTNVPVVQAFNAARYLGLWRLIESYHSNFQGGTCNEATYSLGANGTVVVHNTQVVNQILSQIFGSAVAAPDNSGRLTVTFPNSPAPIDYYILATDYDSYSLIYSCVNIAQNRRRVWSWKMSRTNSLTTAANNAINQVISRVNVLDNRYFEQVDRSGSGCFYYPEPSAGPVIFRGQCDQNISVVANFDAVRYMGLWHDIESYPTPFQGGTCNNAYYTLNNGVVDVYNTQVINQRLDTINGQAVLASVDGSAKLNVTFPVAGTNQTVVTDYWVLLTDYVTHSLVYSCRNLDEERREVTSWKLSRTKTLPPASSAAINAAMNTVNVLDQRYYQARDQSRDGCFYFPEPQPGVQVVFPGQCDPNIPVVQNFNMNQFQGTWHEIEAYPKDDQPGQCINHQFTADTNNRLSLISNNVLNLTLGVSNGSVSFASNDRSARLTITITSNGTTVEIPYWIVSTDYNNYAVAYSCVNLNADFRGVWSWKLSRTKQLSAAANTAINNAIANIDVLQNRYYERIDQSDNACFYLPDLGPGEPVEFVGQCDTNVPVVQAFNAARYLGLWRLIESYHSNFQGGTCNEATYSLGANGTVVVHNTQVVNQTLSQIFGSAVAAPDNSGRLTVTFPNSPAPIDYYILATDYESYSLIYSCVNIAQNRRRVWSWKMSRTNSLTPAANNAINQVINRVNVLDNRYFEQVDRSDSGCFYYPEPSNDPVIFRGRCDRNVSVVQNFDASRYMGIWYDIASYPTPFQRGTCNTAEYTSLTTGITVVNTQVVNQQLSTMTGSAALASIDGSARLTVTFIVGGVQVTTDYWVLATDYSSYALVYSCRDVGEEHRQVHSWKLSRTRGLTAAANTAINSVINNVQVLRQDYYVQRDHSPTGCFFYPENFGGDVILDGQCVPDNQVQAVTNFNLNDFAGTWNEVARFPSDFQNGECVASEYTVNGANSFNVTQSTIRNEREHSRLIPSATVAAGGRGVISATISGVPINNLFILATDYTEYALAYSCRNLPQNKKQIYSWKLSRSRAGLSANASRAIDEIVSNNIDLFEGYYRYTDQSNNGCFHYPVFPVLPNFITLPGPCDTSIRGVSNFNPNAFLGRWMEIARYPQPSQRGQCNRAVYSAGDNAINVTNSQVINNTLSTISGSAVVISNDTTGLLQVTLSRGGDDIRIADLYVLVTDYNNYALLYNCRNLDNNRRRVGSWKLSRSTTLSTQAHNIIDSVIGSTQGLLEEYYQPTSQSEETCFYIPEVNAYRAPVFRGQCENVQAVQNFDIQRYLGWWHEIEGYPVDNPKGNCVSSQYQQSGNQYVVVDTSVANGNATVVTGTVVASPNGSLTRTLANGEVEEIWVLATDYETYALLYSCVNIDSEHRRIWSAKHSKSRQLTQAAQNIMAPIIHSNRVLDQKFYLPVDQSDSACFHYPEQTGRQIILPGQCNMNIPVVQNFDVAAYGGTWYQIEKYPQIHESGTCIGARYILDQASGVVNVLNWEVINGVLVTISGTAVPQFTDGSARLQVTLPIVGTNDTVTTSLYVLATDYNSYSLAYSCFNVNRFQRAVGAWKLSRTRTMPAAGTAAINEVIQRQEELHQPYFVQIEQSPQCEEPSSGLIVKSSIIMMLVCALLQLLL</sequence>
<feature type="domain" description="Lipocalin/cytosolic fatty-acid binding" evidence="2">
    <location>
        <begin position="584"/>
        <end position="704"/>
    </location>
</feature>
<dbReference type="InterPro" id="IPR022272">
    <property type="entry name" value="Lipocalin_CS"/>
</dbReference>
<evidence type="ECO:0000313" key="4">
    <source>
        <dbReference type="Proteomes" id="UP000791440"/>
    </source>
</evidence>
<feature type="domain" description="Lipocalin/cytosolic fatty-acid binding" evidence="2">
    <location>
        <begin position="2367"/>
        <end position="2498"/>
    </location>
</feature>
<feature type="domain" description="Lipocalin/cytosolic fatty-acid binding" evidence="1">
    <location>
        <begin position="769"/>
        <end position="897"/>
    </location>
</feature>
<name>A0A921ZCB7_MANSE</name>
<dbReference type="EMBL" id="JH668487">
    <property type="protein sequence ID" value="KAG6455296.1"/>
    <property type="molecule type" value="Genomic_DNA"/>
</dbReference>
<dbReference type="GO" id="GO:0006629">
    <property type="term" value="P:lipid metabolic process"/>
    <property type="evidence" value="ECO:0007669"/>
    <property type="project" value="TreeGrafter"/>
</dbReference>
<feature type="domain" description="Lipocalin/cytosolic fatty-acid binding" evidence="1">
    <location>
        <begin position="233"/>
        <end position="352"/>
    </location>
</feature>
<reference evidence="3" key="1">
    <citation type="journal article" date="2016" name="Insect Biochem. Mol. Biol.">
        <title>Multifaceted biological insights from a draft genome sequence of the tobacco hornworm moth, Manduca sexta.</title>
        <authorList>
            <person name="Kanost M.R."/>
            <person name="Arrese E.L."/>
            <person name="Cao X."/>
            <person name="Chen Y.R."/>
            <person name="Chellapilla S."/>
            <person name="Goldsmith M.R."/>
            <person name="Grosse-Wilde E."/>
            <person name="Heckel D.G."/>
            <person name="Herndon N."/>
            <person name="Jiang H."/>
            <person name="Papanicolaou A."/>
            <person name="Qu J."/>
            <person name="Soulages J.L."/>
            <person name="Vogel H."/>
            <person name="Walters J."/>
            <person name="Waterhouse R.M."/>
            <person name="Ahn S.J."/>
            <person name="Almeida F.C."/>
            <person name="An C."/>
            <person name="Aqrawi P."/>
            <person name="Bretschneider A."/>
            <person name="Bryant W.B."/>
            <person name="Bucks S."/>
            <person name="Chao H."/>
            <person name="Chevignon G."/>
            <person name="Christen J.M."/>
            <person name="Clarke D.F."/>
            <person name="Dittmer N.T."/>
            <person name="Ferguson L.C.F."/>
            <person name="Garavelou S."/>
            <person name="Gordon K.H.J."/>
            <person name="Gunaratna R.T."/>
            <person name="Han Y."/>
            <person name="Hauser F."/>
            <person name="He Y."/>
            <person name="Heidel-Fischer H."/>
            <person name="Hirsh A."/>
            <person name="Hu Y."/>
            <person name="Jiang H."/>
            <person name="Kalra D."/>
            <person name="Klinner C."/>
            <person name="Konig C."/>
            <person name="Kovar C."/>
            <person name="Kroll A.R."/>
            <person name="Kuwar S.S."/>
            <person name="Lee S.L."/>
            <person name="Lehman R."/>
            <person name="Li K."/>
            <person name="Li Z."/>
            <person name="Liang H."/>
            <person name="Lovelace S."/>
            <person name="Lu Z."/>
            <person name="Mansfield J.H."/>
            <person name="McCulloch K.J."/>
            <person name="Mathew T."/>
            <person name="Morton B."/>
            <person name="Muzny D.M."/>
            <person name="Neunemann D."/>
            <person name="Ongeri F."/>
            <person name="Pauchet Y."/>
            <person name="Pu L.L."/>
            <person name="Pyrousis I."/>
            <person name="Rao X.J."/>
            <person name="Redding A."/>
            <person name="Roesel C."/>
            <person name="Sanchez-Gracia A."/>
            <person name="Schaack S."/>
            <person name="Shukla A."/>
            <person name="Tetreau G."/>
            <person name="Wang Y."/>
            <person name="Xiong G.H."/>
            <person name="Traut W."/>
            <person name="Walsh T.K."/>
            <person name="Worley K.C."/>
            <person name="Wu D."/>
            <person name="Wu W."/>
            <person name="Wu Y.Q."/>
            <person name="Zhang X."/>
            <person name="Zou Z."/>
            <person name="Zucker H."/>
            <person name="Briscoe A.D."/>
            <person name="Burmester T."/>
            <person name="Clem R.J."/>
            <person name="Feyereisen R."/>
            <person name="Grimmelikhuijzen C.J.P."/>
            <person name="Hamodrakas S.J."/>
            <person name="Hansson B.S."/>
            <person name="Huguet E."/>
            <person name="Jermiin L.S."/>
            <person name="Lan Q."/>
            <person name="Lehman H.K."/>
            <person name="Lorenzen M."/>
            <person name="Merzendorfer H."/>
            <person name="Michalopoulos I."/>
            <person name="Morton D.B."/>
            <person name="Muthukrishnan S."/>
            <person name="Oakeshott J.G."/>
            <person name="Palmer W."/>
            <person name="Park Y."/>
            <person name="Passarelli A.L."/>
            <person name="Rozas J."/>
            <person name="Schwartz L.M."/>
            <person name="Smith W."/>
            <person name="Southgate A."/>
            <person name="Vilcinskas A."/>
            <person name="Vogt R."/>
            <person name="Wang P."/>
            <person name="Werren J."/>
            <person name="Yu X.Q."/>
            <person name="Zhou J.J."/>
            <person name="Brown S.J."/>
            <person name="Scherer S.E."/>
            <person name="Richards S."/>
            <person name="Blissard G.W."/>
        </authorList>
    </citation>
    <scope>NUCLEOTIDE SEQUENCE</scope>
</reference>
<feature type="domain" description="Lipocalin/cytosolic fatty-acid binding" evidence="2">
    <location>
        <begin position="1657"/>
        <end position="1778"/>
    </location>
</feature>
<keyword evidence="4" id="KW-1185">Reference proteome</keyword>
<feature type="domain" description="Lipocalin/cytosolic fatty-acid binding" evidence="2">
    <location>
        <begin position="944"/>
        <end position="1066"/>
    </location>
</feature>
<evidence type="ECO:0000259" key="2">
    <source>
        <dbReference type="Pfam" id="PF08212"/>
    </source>
</evidence>
<feature type="domain" description="Lipocalin/cytosolic fatty-acid binding" evidence="2">
    <location>
        <begin position="2020"/>
        <end position="2138"/>
    </location>
</feature>
<feature type="domain" description="Lipocalin/cytosolic fatty-acid binding" evidence="2">
    <location>
        <begin position="1481"/>
        <end position="1604"/>
    </location>
</feature>
<dbReference type="GO" id="GO:0000302">
    <property type="term" value="P:response to reactive oxygen species"/>
    <property type="evidence" value="ECO:0007669"/>
    <property type="project" value="TreeGrafter"/>
</dbReference>
<dbReference type="PANTHER" id="PTHR10612:SF62">
    <property type="entry name" value="LIPOCALIN_CYTOSOLIC FATTY-ACID BINDING DOMAIN-CONTAINING PROTEIN"/>
    <property type="match status" value="1"/>
</dbReference>
<dbReference type="Pfam" id="PF00061">
    <property type="entry name" value="Lipocalin"/>
    <property type="match status" value="3"/>
</dbReference>
<dbReference type="InterPro" id="IPR000566">
    <property type="entry name" value="Lipocln_cytosolic_FA-bd_dom"/>
</dbReference>
<dbReference type="Pfam" id="PF08212">
    <property type="entry name" value="Lipocalin_2"/>
    <property type="match status" value="9"/>
</dbReference>
<reference evidence="3" key="2">
    <citation type="submission" date="2020-12" db="EMBL/GenBank/DDBJ databases">
        <authorList>
            <person name="Kanost M."/>
        </authorList>
    </citation>
    <scope>NUCLEOTIDE SEQUENCE</scope>
</reference>
<organism evidence="3 4">
    <name type="scientific">Manduca sexta</name>
    <name type="common">Tobacco hawkmoth</name>
    <name type="synonym">Tobacco hornworm</name>
    <dbReference type="NCBI Taxonomy" id="7130"/>
    <lineage>
        <taxon>Eukaryota</taxon>
        <taxon>Metazoa</taxon>
        <taxon>Ecdysozoa</taxon>
        <taxon>Arthropoda</taxon>
        <taxon>Hexapoda</taxon>
        <taxon>Insecta</taxon>
        <taxon>Pterygota</taxon>
        <taxon>Neoptera</taxon>
        <taxon>Endopterygota</taxon>
        <taxon>Lepidoptera</taxon>
        <taxon>Glossata</taxon>
        <taxon>Ditrysia</taxon>
        <taxon>Bombycoidea</taxon>
        <taxon>Sphingidae</taxon>
        <taxon>Sphinginae</taxon>
        <taxon>Sphingini</taxon>
        <taxon>Manduca</taxon>
    </lineage>
</organism>
<dbReference type="PANTHER" id="PTHR10612">
    <property type="entry name" value="APOLIPOPROTEIN D"/>
    <property type="match status" value="1"/>
</dbReference>
<gene>
    <name evidence="3" type="ORF">O3G_MSEX009121</name>
</gene>
<protein>
    <recommendedName>
        <fullName evidence="1 2">Lipocalin/cytosolic fatty-acid binding domain-containing protein</fullName>
    </recommendedName>
</protein>
<feature type="domain" description="Lipocalin/cytosolic fatty-acid binding" evidence="2">
    <location>
        <begin position="47"/>
        <end position="169"/>
    </location>
</feature>
<feature type="domain" description="Lipocalin/cytosolic fatty-acid binding" evidence="2">
    <location>
        <begin position="1120"/>
        <end position="1246"/>
    </location>
</feature>
<proteinExistence type="predicted"/>
<dbReference type="Proteomes" id="UP000791440">
    <property type="component" value="Unassembled WGS sequence"/>
</dbReference>